<evidence type="ECO:0000313" key="5">
    <source>
        <dbReference type="EMBL" id="MCY6957101.1"/>
    </source>
</evidence>
<organism evidence="5 6">
    <name type="scientific">Clostridium brassicae</name>
    <dbReference type="NCBI Taxonomy" id="2999072"/>
    <lineage>
        <taxon>Bacteria</taxon>
        <taxon>Bacillati</taxon>
        <taxon>Bacillota</taxon>
        <taxon>Clostridia</taxon>
        <taxon>Eubacteriales</taxon>
        <taxon>Clostridiaceae</taxon>
        <taxon>Clostridium</taxon>
    </lineage>
</organism>
<dbReference type="Pfam" id="PF00015">
    <property type="entry name" value="MCPsignal"/>
    <property type="match status" value="1"/>
</dbReference>
<dbReference type="PROSITE" id="PS50111">
    <property type="entry name" value="CHEMOTAXIS_TRANSDUC_2"/>
    <property type="match status" value="1"/>
</dbReference>
<feature type="domain" description="Methyl-accepting transducer" evidence="4">
    <location>
        <begin position="141"/>
        <end position="384"/>
    </location>
</feature>
<dbReference type="Gene3D" id="1.10.287.950">
    <property type="entry name" value="Methyl-accepting chemotaxis protein"/>
    <property type="match status" value="1"/>
</dbReference>
<keyword evidence="3" id="KW-0812">Transmembrane</keyword>
<evidence type="ECO:0000256" key="3">
    <source>
        <dbReference type="SAM" id="Phobius"/>
    </source>
</evidence>
<protein>
    <submittedName>
        <fullName evidence="5">Methyl-accepting chemotaxis protein</fullName>
    </submittedName>
</protein>
<dbReference type="PANTHER" id="PTHR32089">
    <property type="entry name" value="METHYL-ACCEPTING CHEMOTAXIS PROTEIN MCPB"/>
    <property type="match status" value="1"/>
</dbReference>
<keyword evidence="3" id="KW-0472">Membrane</keyword>
<dbReference type="InterPro" id="IPR004089">
    <property type="entry name" value="MCPsignal_dom"/>
</dbReference>
<dbReference type="PANTHER" id="PTHR32089:SF112">
    <property type="entry name" value="LYSOZYME-LIKE PROTEIN-RELATED"/>
    <property type="match status" value="1"/>
</dbReference>
<feature type="transmembrane region" description="Helical" evidence="3">
    <location>
        <begin position="9"/>
        <end position="28"/>
    </location>
</feature>
<reference evidence="5" key="1">
    <citation type="submission" date="2022-12" db="EMBL/GenBank/DDBJ databases">
        <title>Clostridium sp. nov., isolated from industrial wastewater.</title>
        <authorList>
            <person name="Jiayan W."/>
        </authorList>
    </citation>
    <scope>NUCLEOTIDE SEQUENCE</scope>
    <source>
        <strain evidence="5">ZC22-4</strain>
    </source>
</reference>
<sequence>MKNIRLKCYGIISGILVLNSIIIGITLLNMESGILINTPLTISVRSIILKQVSIIFISTSLFIILAIIAMRKVLGEADILYSELNKILNINLDNDNRNQIHGQPKILDNIYFFKNKIKEKILCISDDLYEANEVYENIDSCISKLNNCYAENVSNIKNRFEKMQDRTSNIETGTEKIIELTEDIYRVTDNIKNIKNKSTEIQELNYESVNAMQELKNKFEVNKKAVLDLEDGIEYLNEKSRDIGSIVHVIKGISNKTNLLALNAAIEAARAGEEGKGFAVVAGEIKKLAAQTVIATNNIENIIIEIEEEINAVKINMDTEVKIVNETCESLEITNKCFENIEESILDMNFGMNILYRQFEGMEENNKVVSKIFEEISNDFKSLSVFNEKIILFIENQSSDMKNVIKNSKALGTIEMNLKNSIEEFSI</sequence>
<feature type="transmembrane region" description="Helical" evidence="3">
    <location>
        <begin position="48"/>
        <end position="70"/>
    </location>
</feature>
<dbReference type="EMBL" id="JAPQFJ010000001">
    <property type="protein sequence ID" value="MCY6957101.1"/>
    <property type="molecule type" value="Genomic_DNA"/>
</dbReference>
<proteinExistence type="predicted"/>
<gene>
    <name evidence="5" type="ORF">OW729_00630</name>
</gene>
<evidence type="ECO:0000256" key="1">
    <source>
        <dbReference type="ARBA" id="ARBA00023224"/>
    </source>
</evidence>
<dbReference type="SUPFAM" id="SSF58104">
    <property type="entry name" value="Methyl-accepting chemotaxis protein (MCP) signaling domain"/>
    <property type="match status" value="1"/>
</dbReference>
<keyword evidence="6" id="KW-1185">Reference proteome</keyword>
<dbReference type="Proteomes" id="UP001144612">
    <property type="component" value="Unassembled WGS sequence"/>
</dbReference>
<evidence type="ECO:0000259" key="4">
    <source>
        <dbReference type="PROSITE" id="PS50111"/>
    </source>
</evidence>
<name>A0ABT4D492_9CLOT</name>
<evidence type="ECO:0000256" key="2">
    <source>
        <dbReference type="PROSITE-ProRule" id="PRU00284"/>
    </source>
</evidence>
<keyword evidence="3" id="KW-1133">Transmembrane helix</keyword>
<dbReference type="SMART" id="SM00283">
    <property type="entry name" value="MA"/>
    <property type="match status" value="1"/>
</dbReference>
<evidence type="ECO:0000313" key="6">
    <source>
        <dbReference type="Proteomes" id="UP001144612"/>
    </source>
</evidence>
<comment type="caution">
    <text evidence="5">The sequence shown here is derived from an EMBL/GenBank/DDBJ whole genome shotgun (WGS) entry which is preliminary data.</text>
</comment>
<keyword evidence="1 2" id="KW-0807">Transducer</keyword>
<dbReference type="RefSeq" id="WP_268059460.1">
    <property type="nucleotide sequence ID" value="NZ_JAPQFJ010000001.1"/>
</dbReference>
<accession>A0ABT4D492</accession>